<dbReference type="Pfam" id="PF03050">
    <property type="entry name" value="DDE_Tnp_IS66"/>
    <property type="match status" value="1"/>
</dbReference>
<dbReference type="NCBIfam" id="NF033517">
    <property type="entry name" value="transpos_IS66"/>
    <property type="match status" value="1"/>
</dbReference>
<dbReference type="STRING" id="342108.amb0403"/>
<dbReference type="AlphaFoldDB" id="Q2WAB8"/>
<dbReference type="InterPro" id="IPR004291">
    <property type="entry name" value="Transposase_IS66_central"/>
</dbReference>
<dbReference type="Proteomes" id="UP000007058">
    <property type="component" value="Chromosome"/>
</dbReference>
<keyword evidence="1" id="KW-0175">Coiled coil</keyword>
<accession>Q2WAB8</accession>
<evidence type="ECO:0000259" key="4">
    <source>
        <dbReference type="Pfam" id="PF13007"/>
    </source>
</evidence>
<dbReference type="HOGENOM" id="CLU_023034_0_1_5"/>
<evidence type="ECO:0000313" key="6">
    <source>
        <dbReference type="Proteomes" id="UP000007058"/>
    </source>
</evidence>
<organism evidence="5 6">
    <name type="scientific">Paramagnetospirillum magneticum (strain ATCC 700264 / AMB-1)</name>
    <name type="common">Magnetospirillum magneticum</name>
    <dbReference type="NCBI Taxonomy" id="342108"/>
    <lineage>
        <taxon>Bacteria</taxon>
        <taxon>Pseudomonadati</taxon>
        <taxon>Pseudomonadota</taxon>
        <taxon>Alphaproteobacteria</taxon>
        <taxon>Rhodospirillales</taxon>
        <taxon>Magnetospirillaceae</taxon>
        <taxon>Paramagnetospirillum</taxon>
    </lineage>
</organism>
<evidence type="ECO:0000259" key="2">
    <source>
        <dbReference type="Pfam" id="PF03050"/>
    </source>
</evidence>
<keyword evidence="6" id="KW-1185">Reference proteome</keyword>
<dbReference type="InterPro" id="IPR024463">
    <property type="entry name" value="Transposase_TnpC_homeodom"/>
</dbReference>
<feature type="domain" description="Transposase TnpC homeodomain" evidence="4">
    <location>
        <begin position="2"/>
        <end position="69"/>
    </location>
</feature>
<dbReference type="Pfam" id="PF13005">
    <property type="entry name" value="zf-IS66"/>
    <property type="match status" value="1"/>
</dbReference>
<dbReference type="InterPro" id="IPR024474">
    <property type="entry name" value="Znf_dom_IS66"/>
</dbReference>
<evidence type="ECO:0000313" key="5">
    <source>
        <dbReference type="EMBL" id="BAE49207.1"/>
    </source>
</evidence>
<gene>
    <name evidence="5" type="ordered locus">amb0403</name>
</gene>
<dbReference type="EMBL" id="AP007255">
    <property type="protein sequence ID" value="BAE49207.1"/>
    <property type="molecule type" value="Genomic_DNA"/>
</dbReference>
<name>Q2WAB8_PARM1</name>
<dbReference type="InterPro" id="IPR052344">
    <property type="entry name" value="Transposase-related"/>
</dbReference>
<feature type="coiled-coil region" evidence="1">
    <location>
        <begin position="14"/>
        <end position="48"/>
    </location>
</feature>
<dbReference type="PANTHER" id="PTHR33678:SF1">
    <property type="entry name" value="BLL1576 PROTEIN"/>
    <property type="match status" value="1"/>
</dbReference>
<protein>
    <submittedName>
        <fullName evidence="5">Transposase and inactivated derivative</fullName>
    </submittedName>
</protein>
<dbReference type="KEGG" id="mag:amb0403"/>
<feature type="domain" description="Transposase IS66 zinc-finger binding" evidence="3">
    <location>
        <begin position="74"/>
        <end position="118"/>
    </location>
</feature>
<dbReference type="Pfam" id="PF13007">
    <property type="entry name" value="LZ_Tnp_IS66"/>
    <property type="match status" value="1"/>
</dbReference>
<sequence>MEIARLRRERFGQSAERSTRIEQLELSLEDLEETAAAVEAAAETAEVQAHPRSKPARRLLPEHLPRVRVVEPSPSACPCCGGKLHKLGEDITETLERIPAKWRVIQHVREKFTCRSCEAITQPPAPFHPIARGRAGANLLAEVVFAKFGLHLPLHRQSASFAREGVEIDVSTLADWVGAVSVALKPLVEAIADHAQAGPRVHVDDTPVPVLAPRAQARSDQTMAAKPDGKTKTGRLWTMVRDDRPFGGNDPPAAAYFYSPDRSGEHAEGFLTGFSGIMQADAFSGFGRLYQQGAIVEAACWAHGRRKFFDLAQLKKAPIAIEAVKRIDALFAIERDIAGLSPEARLTARAGLSRPLVDDLAVWLHQKRAGRASRIPPRPWIIC</sequence>
<feature type="domain" description="Transposase IS66 central" evidence="2">
    <location>
        <begin position="133"/>
        <end position="369"/>
    </location>
</feature>
<evidence type="ECO:0000256" key="1">
    <source>
        <dbReference type="SAM" id="Coils"/>
    </source>
</evidence>
<reference evidence="5 6" key="1">
    <citation type="journal article" date="2005" name="DNA Res.">
        <title>Complete genome sequence of the facultative anaerobic magnetotactic bacterium Magnetospirillum sp. strain AMB-1.</title>
        <authorList>
            <person name="Matsunaga T."/>
            <person name="Okamura Y."/>
            <person name="Fukuda Y."/>
            <person name="Wahyudi A.T."/>
            <person name="Murase Y."/>
            <person name="Takeyama H."/>
        </authorList>
    </citation>
    <scope>NUCLEOTIDE SEQUENCE [LARGE SCALE GENOMIC DNA]</scope>
    <source>
        <strain evidence="6">ATCC 700264 / AMB-1</strain>
    </source>
</reference>
<evidence type="ECO:0000259" key="3">
    <source>
        <dbReference type="Pfam" id="PF13005"/>
    </source>
</evidence>
<dbReference type="PANTHER" id="PTHR33678">
    <property type="entry name" value="BLL1576 PROTEIN"/>
    <property type="match status" value="1"/>
</dbReference>
<proteinExistence type="predicted"/>